<accession>H2C797</accession>
<gene>
    <name evidence="1" type="ORF">MetMK1DRAFT_00024460</name>
</gene>
<keyword evidence="2" id="KW-1185">Reference proteome</keyword>
<dbReference type="AlphaFoldDB" id="H2C797"/>
<dbReference type="RefSeq" id="WP_009074022.1">
    <property type="nucleotide sequence ID" value="NZ_JH597770.1"/>
</dbReference>
<dbReference type="HOGENOM" id="CLU_1056018_0_0_2"/>
<sequence length="278" mass="31375">MVYSQEVSLDVSKSKILYVLGDPFSFTGIVGHINILQVFDKEQARYVTPESLREPMNDFLVLYVFGTPDTKLSIMKGYMDGPKPIPGGISYSGRTEDDKMEWKMEFYITEGDDTSRLRTSIEFTYKSGALDKLLGRSPFQLAEHILTGHVLPYFKFYQRGSSVKMPDTLSWEEKERIEDELPVLATKIRDSISKIDNGAVIIVGKNLRAIISVRDKKPLNMKMIKGNQVISGNEVLARLILEQGRGILLAYNVDTDELLNIVAEKALREVSTTIAQKL</sequence>
<dbReference type="EMBL" id="JH597770">
    <property type="protein sequence ID" value="EHP68023.1"/>
    <property type="molecule type" value="Genomic_DNA"/>
</dbReference>
<organism evidence="1 2">
    <name type="scientific">Metallosphaera yellowstonensis MK1</name>
    <dbReference type="NCBI Taxonomy" id="671065"/>
    <lineage>
        <taxon>Archaea</taxon>
        <taxon>Thermoproteota</taxon>
        <taxon>Thermoprotei</taxon>
        <taxon>Sulfolobales</taxon>
        <taxon>Sulfolobaceae</taxon>
        <taxon>Metallosphaera</taxon>
    </lineage>
</organism>
<dbReference type="eggNOG" id="arCOG03861">
    <property type="taxonomic scope" value="Archaea"/>
</dbReference>
<name>H2C797_9CREN</name>
<protein>
    <submittedName>
        <fullName evidence="1">Uncharacterized protein</fullName>
    </submittedName>
</protein>
<evidence type="ECO:0000313" key="1">
    <source>
        <dbReference type="EMBL" id="EHP68023.1"/>
    </source>
</evidence>
<reference evidence="1 2" key="1">
    <citation type="submission" date="2012-01" db="EMBL/GenBank/DDBJ databases">
        <title>Improved High-Quality Draft sequence of Metallosphaera yellowstonensis MK1.</title>
        <authorList>
            <consortium name="US DOE Joint Genome Institute"/>
            <person name="Lucas S."/>
            <person name="Han J."/>
            <person name="Cheng J.-F."/>
            <person name="Goodwin L."/>
            <person name="Pitluck S."/>
            <person name="Peters L."/>
            <person name="Teshima H."/>
            <person name="Detter J.C."/>
            <person name="Han C."/>
            <person name="Tapia R."/>
            <person name="Land M."/>
            <person name="Hauser L."/>
            <person name="Kyrpides N."/>
            <person name="Kozubal M."/>
            <person name="Macur R.E."/>
            <person name="Jay Z."/>
            <person name="Inskeep W."/>
            <person name="Woyke T."/>
        </authorList>
    </citation>
    <scope>NUCLEOTIDE SEQUENCE [LARGE SCALE GENOMIC DNA]</scope>
    <source>
        <strain evidence="1 2">MK1</strain>
    </source>
</reference>
<proteinExistence type="predicted"/>
<dbReference type="Proteomes" id="UP000003980">
    <property type="component" value="Unassembled WGS sequence"/>
</dbReference>
<dbReference type="OrthoDB" id="38459at2157"/>
<evidence type="ECO:0000313" key="2">
    <source>
        <dbReference type="Proteomes" id="UP000003980"/>
    </source>
</evidence>